<organism evidence="1 2">
    <name type="scientific">Rhipicephalus sanguineus</name>
    <name type="common">Brown dog tick</name>
    <name type="synonym">Ixodes sanguineus</name>
    <dbReference type="NCBI Taxonomy" id="34632"/>
    <lineage>
        <taxon>Eukaryota</taxon>
        <taxon>Metazoa</taxon>
        <taxon>Ecdysozoa</taxon>
        <taxon>Arthropoda</taxon>
        <taxon>Chelicerata</taxon>
        <taxon>Arachnida</taxon>
        <taxon>Acari</taxon>
        <taxon>Parasitiformes</taxon>
        <taxon>Ixodida</taxon>
        <taxon>Ixodoidea</taxon>
        <taxon>Ixodidae</taxon>
        <taxon>Rhipicephalinae</taxon>
        <taxon>Rhipicephalus</taxon>
        <taxon>Rhipicephalus</taxon>
    </lineage>
</organism>
<accession>A0A9D4SVD8</accession>
<reference evidence="1" key="2">
    <citation type="submission" date="2021-09" db="EMBL/GenBank/DDBJ databases">
        <authorList>
            <person name="Jia N."/>
            <person name="Wang J."/>
            <person name="Shi W."/>
            <person name="Du L."/>
            <person name="Sun Y."/>
            <person name="Zhan W."/>
            <person name="Jiang J."/>
            <person name="Wang Q."/>
            <person name="Zhang B."/>
            <person name="Ji P."/>
            <person name="Sakyi L.B."/>
            <person name="Cui X."/>
            <person name="Yuan T."/>
            <person name="Jiang B."/>
            <person name="Yang W."/>
            <person name="Lam T.T.-Y."/>
            <person name="Chang Q."/>
            <person name="Ding S."/>
            <person name="Wang X."/>
            <person name="Zhu J."/>
            <person name="Ruan X."/>
            <person name="Zhao L."/>
            <person name="Wei J."/>
            <person name="Que T."/>
            <person name="Du C."/>
            <person name="Cheng J."/>
            <person name="Dai P."/>
            <person name="Han X."/>
            <person name="Huang E."/>
            <person name="Gao Y."/>
            <person name="Liu J."/>
            <person name="Shao H."/>
            <person name="Ye R."/>
            <person name="Li L."/>
            <person name="Wei W."/>
            <person name="Wang X."/>
            <person name="Wang C."/>
            <person name="Huo Q."/>
            <person name="Li W."/>
            <person name="Guo W."/>
            <person name="Chen H."/>
            <person name="Chen S."/>
            <person name="Zhou L."/>
            <person name="Zhou L."/>
            <person name="Ni X."/>
            <person name="Tian J."/>
            <person name="Zhou Y."/>
            <person name="Sheng Y."/>
            <person name="Liu T."/>
            <person name="Pan Y."/>
            <person name="Xia L."/>
            <person name="Li J."/>
            <person name="Zhao F."/>
            <person name="Cao W."/>
        </authorList>
    </citation>
    <scope>NUCLEOTIDE SEQUENCE</scope>
    <source>
        <strain evidence="1">Rsan-2018</strain>
        <tissue evidence="1">Larvae</tissue>
    </source>
</reference>
<evidence type="ECO:0000313" key="1">
    <source>
        <dbReference type="EMBL" id="KAH7950770.1"/>
    </source>
</evidence>
<name>A0A9D4SVD8_RHISA</name>
<reference evidence="1" key="1">
    <citation type="journal article" date="2020" name="Cell">
        <title>Large-Scale Comparative Analyses of Tick Genomes Elucidate Their Genetic Diversity and Vector Capacities.</title>
        <authorList>
            <consortium name="Tick Genome and Microbiome Consortium (TIGMIC)"/>
            <person name="Jia N."/>
            <person name="Wang J."/>
            <person name="Shi W."/>
            <person name="Du L."/>
            <person name="Sun Y."/>
            <person name="Zhan W."/>
            <person name="Jiang J.F."/>
            <person name="Wang Q."/>
            <person name="Zhang B."/>
            <person name="Ji P."/>
            <person name="Bell-Sakyi L."/>
            <person name="Cui X.M."/>
            <person name="Yuan T.T."/>
            <person name="Jiang B.G."/>
            <person name="Yang W.F."/>
            <person name="Lam T.T."/>
            <person name="Chang Q.C."/>
            <person name="Ding S.J."/>
            <person name="Wang X.J."/>
            <person name="Zhu J.G."/>
            <person name="Ruan X.D."/>
            <person name="Zhao L."/>
            <person name="Wei J.T."/>
            <person name="Ye R.Z."/>
            <person name="Que T.C."/>
            <person name="Du C.H."/>
            <person name="Zhou Y.H."/>
            <person name="Cheng J.X."/>
            <person name="Dai P.F."/>
            <person name="Guo W.B."/>
            <person name="Han X.H."/>
            <person name="Huang E.J."/>
            <person name="Li L.F."/>
            <person name="Wei W."/>
            <person name="Gao Y.C."/>
            <person name="Liu J.Z."/>
            <person name="Shao H.Z."/>
            <person name="Wang X."/>
            <person name="Wang C.C."/>
            <person name="Yang T.C."/>
            <person name="Huo Q.B."/>
            <person name="Li W."/>
            <person name="Chen H.Y."/>
            <person name="Chen S.E."/>
            <person name="Zhou L.G."/>
            <person name="Ni X.B."/>
            <person name="Tian J.H."/>
            <person name="Sheng Y."/>
            <person name="Liu T."/>
            <person name="Pan Y.S."/>
            <person name="Xia L.Y."/>
            <person name="Li J."/>
            <person name="Zhao F."/>
            <person name="Cao W.C."/>
        </authorList>
    </citation>
    <scope>NUCLEOTIDE SEQUENCE</scope>
    <source>
        <strain evidence="1">Rsan-2018</strain>
    </source>
</reference>
<keyword evidence="2" id="KW-1185">Reference proteome</keyword>
<comment type="caution">
    <text evidence="1">The sequence shown here is derived from an EMBL/GenBank/DDBJ whole genome shotgun (WGS) entry which is preliminary data.</text>
</comment>
<dbReference type="EMBL" id="JABSTV010001251">
    <property type="protein sequence ID" value="KAH7950770.1"/>
    <property type="molecule type" value="Genomic_DNA"/>
</dbReference>
<evidence type="ECO:0000313" key="2">
    <source>
        <dbReference type="Proteomes" id="UP000821837"/>
    </source>
</evidence>
<dbReference type="AlphaFoldDB" id="A0A9D4SVD8"/>
<sequence>MQLGAGSPEGSECRNYDQTVIVHKDIPRSHPAKRSQDQFLAFAFCGADTCSLLATDCSTSPDLKGYPAPGLFDDVDLQILDNILWSYDRRITPGHHLTSAADYCQKNGLLGHTMAACAAFVNRGSPLKQSTDDCFP</sequence>
<dbReference type="VEuPathDB" id="VectorBase:RSAN_049401"/>
<gene>
    <name evidence="1" type="ORF">HPB52_001429</name>
</gene>
<proteinExistence type="predicted"/>
<protein>
    <submittedName>
        <fullName evidence="1">Uncharacterized protein</fullName>
    </submittedName>
</protein>
<dbReference type="Proteomes" id="UP000821837">
    <property type="component" value="Chromosome 5"/>
</dbReference>